<evidence type="ECO:0000313" key="2">
    <source>
        <dbReference type="Proteomes" id="UP001152622"/>
    </source>
</evidence>
<protein>
    <submittedName>
        <fullName evidence="1">Uncharacterized protein</fullName>
    </submittedName>
</protein>
<evidence type="ECO:0000313" key="1">
    <source>
        <dbReference type="EMBL" id="KAJ8353452.1"/>
    </source>
</evidence>
<name>A0A9Q1F8Z7_SYNKA</name>
<sequence length="118" mass="12791">MDPADPAQARVALEQQGAMQGRHHSQLDTVTQHLRTLASCVAELTSALRTLAPGIAPQQPPVQTPPGFLSAPPCEPQLPPPEKYADLDDLISIAIRVDTRLQDRQRFQGSTCVPKNCC</sequence>
<reference evidence="1" key="1">
    <citation type="journal article" date="2023" name="Science">
        <title>Genome structures resolve the early diversification of teleost fishes.</title>
        <authorList>
            <person name="Parey E."/>
            <person name="Louis A."/>
            <person name="Montfort J."/>
            <person name="Bouchez O."/>
            <person name="Roques C."/>
            <person name="Iampietro C."/>
            <person name="Lluch J."/>
            <person name="Castinel A."/>
            <person name="Donnadieu C."/>
            <person name="Desvignes T."/>
            <person name="Floi Bucao C."/>
            <person name="Jouanno E."/>
            <person name="Wen M."/>
            <person name="Mejri S."/>
            <person name="Dirks R."/>
            <person name="Jansen H."/>
            <person name="Henkel C."/>
            <person name="Chen W.J."/>
            <person name="Zahm M."/>
            <person name="Cabau C."/>
            <person name="Klopp C."/>
            <person name="Thompson A.W."/>
            <person name="Robinson-Rechavi M."/>
            <person name="Braasch I."/>
            <person name="Lecointre G."/>
            <person name="Bobe J."/>
            <person name="Postlethwait J.H."/>
            <person name="Berthelot C."/>
            <person name="Roest Crollius H."/>
            <person name="Guiguen Y."/>
        </authorList>
    </citation>
    <scope>NUCLEOTIDE SEQUENCE</scope>
    <source>
        <strain evidence="1">WJC10195</strain>
    </source>
</reference>
<comment type="caution">
    <text evidence="1">The sequence shown here is derived from an EMBL/GenBank/DDBJ whole genome shotgun (WGS) entry which is preliminary data.</text>
</comment>
<organism evidence="1 2">
    <name type="scientific">Synaphobranchus kaupii</name>
    <name type="common">Kaup's arrowtooth eel</name>
    <dbReference type="NCBI Taxonomy" id="118154"/>
    <lineage>
        <taxon>Eukaryota</taxon>
        <taxon>Metazoa</taxon>
        <taxon>Chordata</taxon>
        <taxon>Craniata</taxon>
        <taxon>Vertebrata</taxon>
        <taxon>Euteleostomi</taxon>
        <taxon>Actinopterygii</taxon>
        <taxon>Neopterygii</taxon>
        <taxon>Teleostei</taxon>
        <taxon>Anguilliformes</taxon>
        <taxon>Synaphobranchidae</taxon>
        <taxon>Synaphobranchus</taxon>
    </lineage>
</organism>
<accession>A0A9Q1F8Z7</accession>
<dbReference type="EMBL" id="JAINUF010000007">
    <property type="protein sequence ID" value="KAJ8353452.1"/>
    <property type="molecule type" value="Genomic_DNA"/>
</dbReference>
<dbReference type="AlphaFoldDB" id="A0A9Q1F8Z7"/>
<gene>
    <name evidence="1" type="ORF">SKAU_G00210190</name>
</gene>
<dbReference type="Proteomes" id="UP001152622">
    <property type="component" value="Chromosome 7"/>
</dbReference>
<proteinExistence type="predicted"/>
<keyword evidence="2" id="KW-1185">Reference proteome</keyword>